<accession>X0T031</accession>
<dbReference type="Gene3D" id="1.20.120.330">
    <property type="entry name" value="Nucleotidyltransferases domain 2"/>
    <property type="match status" value="1"/>
</dbReference>
<feature type="non-terminal residue" evidence="1">
    <location>
        <position position="43"/>
    </location>
</feature>
<evidence type="ECO:0008006" key="2">
    <source>
        <dbReference type="Google" id="ProtNLM"/>
    </source>
</evidence>
<reference evidence="1" key="1">
    <citation type="journal article" date="2014" name="Front. Microbiol.">
        <title>High frequency of phylogenetically diverse reductive dehalogenase-homologous genes in deep subseafloor sedimentary metagenomes.</title>
        <authorList>
            <person name="Kawai M."/>
            <person name="Futagami T."/>
            <person name="Toyoda A."/>
            <person name="Takaki Y."/>
            <person name="Nishi S."/>
            <person name="Hori S."/>
            <person name="Arai W."/>
            <person name="Tsubouchi T."/>
            <person name="Morono Y."/>
            <person name="Uchiyama I."/>
            <person name="Ito T."/>
            <person name="Fujiyama A."/>
            <person name="Inagaki F."/>
            <person name="Takami H."/>
        </authorList>
    </citation>
    <scope>NUCLEOTIDE SEQUENCE</scope>
    <source>
        <strain evidence="1">Expedition CK06-06</strain>
    </source>
</reference>
<comment type="caution">
    <text evidence="1">The sequence shown here is derived from an EMBL/GenBank/DDBJ whole genome shotgun (WGS) entry which is preliminary data.</text>
</comment>
<proteinExistence type="predicted"/>
<protein>
    <recommendedName>
        <fullName evidence="2">HEPN domain-containing protein</fullName>
    </recommendedName>
</protein>
<gene>
    <name evidence="1" type="ORF">S01H1_24924</name>
</gene>
<dbReference type="AlphaFoldDB" id="X0T031"/>
<sequence length="43" mass="4905">MSPKEELVKEWLTLADDDLRLAGLTLKDTEPVYWAAAFHCQQA</sequence>
<organism evidence="1">
    <name type="scientific">marine sediment metagenome</name>
    <dbReference type="NCBI Taxonomy" id="412755"/>
    <lineage>
        <taxon>unclassified sequences</taxon>
        <taxon>metagenomes</taxon>
        <taxon>ecological metagenomes</taxon>
    </lineage>
</organism>
<dbReference type="EMBL" id="BARS01015012">
    <property type="protein sequence ID" value="GAF86564.1"/>
    <property type="molecule type" value="Genomic_DNA"/>
</dbReference>
<evidence type="ECO:0000313" key="1">
    <source>
        <dbReference type="EMBL" id="GAF86564.1"/>
    </source>
</evidence>
<name>X0T031_9ZZZZ</name>